<dbReference type="AlphaFoldDB" id="A0A396J9P5"/>
<accession>A0A396J9P5</accession>
<proteinExistence type="predicted"/>
<comment type="caution">
    <text evidence="1">The sequence shown here is derived from an EMBL/GenBank/DDBJ whole genome shotgun (WGS) entry which is preliminary data.</text>
</comment>
<dbReference type="EMBL" id="PSQE01000002">
    <property type="protein sequence ID" value="RHN73754.1"/>
    <property type="molecule type" value="Genomic_DNA"/>
</dbReference>
<sequence length="40" mass="4746">MRSWRNIWSTHELTRYEHSLLAHHSVNSKNCGGVIRVVDR</sequence>
<gene>
    <name evidence="1" type="ORF">MtrunA17_Chr2g0301971</name>
</gene>
<evidence type="ECO:0000313" key="1">
    <source>
        <dbReference type="EMBL" id="RHN73754.1"/>
    </source>
</evidence>
<protein>
    <submittedName>
        <fullName evidence="1">Uncharacterized protein</fullName>
    </submittedName>
</protein>
<name>A0A396J9P5_MEDTR</name>
<dbReference type="Gramene" id="rna9615">
    <property type="protein sequence ID" value="RHN73754.1"/>
    <property type="gene ID" value="gene9615"/>
</dbReference>
<reference evidence="1" key="1">
    <citation type="journal article" date="2018" name="Nat. Plants">
        <title>Whole-genome landscape of Medicago truncatula symbiotic genes.</title>
        <authorList>
            <person name="Pecrix Y."/>
            <person name="Gamas P."/>
            <person name="Carrere S."/>
        </authorList>
    </citation>
    <scope>NUCLEOTIDE SEQUENCE</scope>
    <source>
        <tissue evidence="1">Leaves</tissue>
    </source>
</reference>
<organism evidence="1">
    <name type="scientific">Medicago truncatula</name>
    <name type="common">Barrel medic</name>
    <name type="synonym">Medicago tribuloides</name>
    <dbReference type="NCBI Taxonomy" id="3880"/>
    <lineage>
        <taxon>Eukaryota</taxon>
        <taxon>Viridiplantae</taxon>
        <taxon>Streptophyta</taxon>
        <taxon>Embryophyta</taxon>
        <taxon>Tracheophyta</taxon>
        <taxon>Spermatophyta</taxon>
        <taxon>Magnoliopsida</taxon>
        <taxon>eudicotyledons</taxon>
        <taxon>Gunneridae</taxon>
        <taxon>Pentapetalae</taxon>
        <taxon>rosids</taxon>
        <taxon>fabids</taxon>
        <taxon>Fabales</taxon>
        <taxon>Fabaceae</taxon>
        <taxon>Papilionoideae</taxon>
        <taxon>50 kb inversion clade</taxon>
        <taxon>NPAAA clade</taxon>
        <taxon>Hologalegina</taxon>
        <taxon>IRL clade</taxon>
        <taxon>Trifolieae</taxon>
        <taxon>Medicago</taxon>
    </lineage>
</organism>
<dbReference type="Proteomes" id="UP000265566">
    <property type="component" value="Chromosome 2"/>
</dbReference>